<sequence>IFIGGPSETNVVLEVNSGVVGTFAGF</sequence>
<dbReference type="AlphaFoldDB" id="A0A392SUJ7"/>
<protein>
    <submittedName>
        <fullName evidence="1">Uncharacterized protein</fullName>
    </submittedName>
</protein>
<evidence type="ECO:0000313" key="2">
    <source>
        <dbReference type="Proteomes" id="UP000265520"/>
    </source>
</evidence>
<dbReference type="Proteomes" id="UP000265520">
    <property type="component" value="Unassembled WGS sequence"/>
</dbReference>
<reference evidence="1 2" key="1">
    <citation type="journal article" date="2018" name="Front. Plant Sci.">
        <title>Red Clover (Trifolium pratense) and Zigzag Clover (T. medium) - A Picture of Genomic Similarities and Differences.</title>
        <authorList>
            <person name="Dluhosova J."/>
            <person name="Istvanek J."/>
            <person name="Nedelnik J."/>
            <person name="Repkova J."/>
        </authorList>
    </citation>
    <scope>NUCLEOTIDE SEQUENCE [LARGE SCALE GENOMIC DNA]</scope>
    <source>
        <strain evidence="2">cv. 10/8</strain>
        <tissue evidence="1">Leaf</tissue>
    </source>
</reference>
<dbReference type="EMBL" id="LXQA010439027">
    <property type="protein sequence ID" value="MCI51894.1"/>
    <property type="molecule type" value="Genomic_DNA"/>
</dbReference>
<accession>A0A392SUJ7</accession>
<name>A0A392SUJ7_9FABA</name>
<evidence type="ECO:0000313" key="1">
    <source>
        <dbReference type="EMBL" id="MCI51894.1"/>
    </source>
</evidence>
<comment type="caution">
    <text evidence="1">The sequence shown here is derived from an EMBL/GenBank/DDBJ whole genome shotgun (WGS) entry which is preliminary data.</text>
</comment>
<organism evidence="1 2">
    <name type="scientific">Trifolium medium</name>
    <dbReference type="NCBI Taxonomy" id="97028"/>
    <lineage>
        <taxon>Eukaryota</taxon>
        <taxon>Viridiplantae</taxon>
        <taxon>Streptophyta</taxon>
        <taxon>Embryophyta</taxon>
        <taxon>Tracheophyta</taxon>
        <taxon>Spermatophyta</taxon>
        <taxon>Magnoliopsida</taxon>
        <taxon>eudicotyledons</taxon>
        <taxon>Gunneridae</taxon>
        <taxon>Pentapetalae</taxon>
        <taxon>rosids</taxon>
        <taxon>fabids</taxon>
        <taxon>Fabales</taxon>
        <taxon>Fabaceae</taxon>
        <taxon>Papilionoideae</taxon>
        <taxon>50 kb inversion clade</taxon>
        <taxon>NPAAA clade</taxon>
        <taxon>Hologalegina</taxon>
        <taxon>IRL clade</taxon>
        <taxon>Trifolieae</taxon>
        <taxon>Trifolium</taxon>
    </lineage>
</organism>
<feature type="non-terminal residue" evidence="1">
    <location>
        <position position="1"/>
    </location>
</feature>
<proteinExistence type="predicted"/>
<keyword evidence="2" id="KW-1185">Reference proteome</keyword>